<dbReference type="PANTHER" id="PTHR10728">
    <property type="entry name" value="CYTOSOLIC PHOSPHOLIPASE A2"/>
    <property type="match status" value="1"/>
</dbReference>
<dbReference type="EMBL" id="JAEHOC010000009">
    <property type="protein sequence ID" value="KAG2438793.1"/>
    <property type="molecule type" value="Genomic_DNA"/>
</dbReference>
<sequence>MGCGASRAEASASPDAKTPAAADNPAATEPAAPAPAAAEAGATADVTVGPPKDAPKPKDAIKVKAWVGNAGDGTLPFPELTDDDFGVEVLKDKCDTAVCISGGGFRAATLGLGWLRALNHMGLLSKVKYLCTCSGSSWLGAALCFARGTTTGTFLGHHFPPEMCDLDMLARVGDKGRSYGAAMADAEPLLDYMKAQLKEAVDGDDGSKDGVQETRAWTRAMTAAFLAPFDLGDADGSTTSMIGTKSGIHSTTAVRGAKVGRGQVHLANPQLPFLVIAQVLLLPSDPQLYYPYEWTPLYSGCPVPFRSTQPRLGGGWVESVGYNAVLAEKPAQPVAPGSALTVTVRPTGPASLGEAIGISSAYNSYKWAMGKTSKGRAAHKALGFNTADLFDMQEWESNQMQLTDGGGSDYHAIYPALRRRVANVIVLSASKAPIEDYDKFTRDMKDLPAMFGCWPGNDQDKKGLAGPEFNKQRQVFAAGADGYRRLHAALLEKFKAGEAAVHSEEYEVMANPAMGVPGGWRVRVLWVINEVQKKWEEALPAETRDKLHHDRTSLAAKVEEGLNPLDADTFQQFPLVSTFAFNYPPELVGLMAAHAAHMLVSNRALVEALMPAAPERQM</sequence>
<proteinExistence type="predicted"/>
<feature type="compositionally biased region" description="Low complexity" evidence="1">
    <location>
        <begin position="14"/>
        <end position="45"/>
    </location>
</feature>
<gene>
    <name evidence="2" type="ORF">HXX76_005334</name>
</gene>
<evidence type="ECO:0008006" key="4">
    <source>
        <dbReference type="Google" id="ProtNLM"/>
    </source>
</evidence>
<evidence type="ECO:0000256" key="1">
    <source>
        <dbReference type="SAM" id="MobiDB-lite"/>
    </source>
</evidence>
<dbReference type="InterPro" id="IPR016035">
    <property type="entry name" value="Acyl_Trfase/lysoPLipase"/>
</dbReference>
<dbReference type="SUPFAM" id="SSF52151">
    <property type="entry name" value="FabD/lysophospholipase-like"/>
    <property type="match status" value="1"/>
</dbReference>
<dbReference type="PANTHER" id="PTHR10728:SF40">
    <property type="entry name" value="PATATIN FAMILY PROTEIN"/>
    <property type="match status" value="1"/>
</dbReference>
<name>A0A835W660_CHLIN</name>
<evidence type="ECO:0000313" key="2">
    <source>
        <dbReference type="EMBL" id="KAG2438793.1"/>
    </source>
</evidence>
<dbReference type="AlphaFoldDB" id="A0A835W660"/>
<keyword evidence="3" id="KW-1185">Reference proteome</keyword>
<protein>
    <recommendedName>
        <fullName evidence="4">PLA2c domain-containing protein</fullName>
    </recommendedName>
</protein>
<organism evidence="2 3">
    <name type="scientific">Chlamydomonas incerta</name>
    <dbReference type="NCBI Taxonomy" id="51695"/>
    <lineage>
        <taxon>Eukaryota</taxon>
        <taxon>Viridiplantae</taxon>
        <taxon>Chlorophyta</taxon>
        <taxon>core chlorophytes</taxon>
        <taxon>Chlorophyceae</taxon>
        <taxon>CS clade</taxon>
        <taxon>Chlamydomonadales</taxon>
        <taxon>Chlamydomonadaceae</taxon>
        <taxon>Chlamydomonas</taxon>
    </lineage>
</organism>
<accession>A0A835W660</accession>
<dbReference type="OrthoDB" id="4084751at2759"/>
<feature type="region of interest" description="Disordered" evidence="1">
    <location>
        <begin position="1"/>
        <end position="59"/>
    </location>
</feature>
<dbReference type="Gene3D" id="3.40.1090.10">
    <property type="entry name" value="Cytosolic phospholipase A2 catalytic domain"/>
    <property type="match status" value="1"/>
</dbReference>
<comment type="caution">
    <text evidence="2">The sequence shown here is derived from an EMBL/GenBank/DDBJ whole genome shotgun (WGS) entry which is preliminary data.</text>
</comment>
<dbReference type="GO" id="GO:0005829">
    <property type="term" value="C:cytosol"/>
    <property type="evidence" value="ECO:0007669"/>
    <property type="project" value="TreeGrafter"/>
</dbReference>
<dbReference type="GO" id="GO:0046475">
    <property type="term" value="P:glycerophospholipid catabolic process"/>
    <property type="evidence" value="ECO:0007669"/>
    <property type="project" value="TreeGrafter"/>
</dbReference>
<evidence type="ECO:0000313" key="3">
    <source>
        <dbReference type="Proteomes" id="UP000650467"/>
    </source>
</evidence>
<dbReference type="Proteomes" id="UP000650467">
    <property type="component" value="Unassembled WGS sequence"/>
</dbReference>
<dbReference type="GO" id="GO:0004623">
    <property type="term" value="F:phospholipase A2 activity"/>
    <property type="evidence" value="ECO:0007669"/>
    <property type="project" value="TreeGrafter"/>
</dbReference>
<reference evidence="2" key="1">
    <citation type="journal article" date="2020" name="bioRxiv">
        <title>Comparative genomics of Chlamydomonas.</title>
        <authorList>
            <person name="Craig R.J."/>
            <person name="Hasan A.R."/>
            <person name="Ness R.W."/>
            <person name="Keightley P.D."/>
        </authorList>
    </citation>
    <scope>NUCLEOTIDE SEQUENCE</scope>
    <source>
        <strain evidence="2">SAG 7.73</strain>
    </source>
</reference>